<feature type="chain" id="PRO_5043897195" evidence="1">
    <location>
        <begin position="24"/>
        <end position="230"/>
    </location>
</feature>
<keyword evidence="1" id="KW-0732">Signal</keyword>
<dbReference type="PANTHER" id="PTHR33321">
    <property type="match status" value="1"/>
</dbReference>
<keyword evidence="3" id="KW-1185">Reference proteome</keyword>
<organism evidence="2 3">
    <name type="scientific">Lactuca virosa</name>
    <dbReference type="NCBI Taxonomy" id="75947"/>
    <lineage>
        <taxon>Eukaryota</taxon>
        <taxon>Viridiplantae</taxon>
        <taxon>Streptophyta</taxon>
        <taxon>Embryophyta</taxon>
        <taxon>Tracheophyta</taxon>
        <taxon>Spermatophyta</taxon>
        <taxon>Magnoliopsida</taxon>
        <taxon>eudicotyledons</taxon>
        <taxon>Gunneridae</taxon>
        <taxon>Pentapetalae</taxon>
        <taxon>asterids</taxon>
        <taxon>campanulids</taxon>
        <taxon>Asterales</taxon>
        <taxon>Asteraceae</taxon>
        <taxon>Cichorioideae</taxon>
        <taxon>Cichorieae</taxon>
        <taxon>Lactucinae</taxon>
        <taxon>Lactuca</taxon>
    </lineage>
</organism>
<evidence type="ECO:0000313" key="2">
    <source>
        <dbReference type="EMBL" id="CAH1452815.1"/>
    </source>
</evidence>
<dbReference type="PANTHER" id="PTHR33321:SF15">
    <property type="entry name" value="PLANT BASIC SECRETORY PROTEIN (BSP) FAMILY PROTEIN"/>
    <property type="match status" value="1"/>
</dbReference>
<feature type="signal peptide" evidence="1">
    <location>
        <begin position="1"/>
        <end position="23"/>
    </location>
</feature>
<evidence type="ECO:0000313" key="3">
    <source>
        <dbReference type="Proteomes" id="UP001157418"/>
    </source>
</evidence>
<accession>A0AAU9PR90</accession>
<dbReference type="Proteomes" id="UP001157418">
    <property type="component" value="Unassembled WGS sequence"/>
</dbReference>
<name>A0AAU9PR90_9ASTR</name>
<dbReference type="AlphaFoldDB" id="A0AAU9PR90"/>
<gene>
    <name evidence="2" type="ORF">LVIROSA_LOCUS38102</name>
</gene>
<proteinExistence type="predicted"/>
<dbReference type="EMBL" id="CAKMRJ010005745">
    <property type="protein sequence ID" value="CAH1452815.1"/>
    <property type="molecule type" value="Genomic_DNA"/>
</dbReference>
<evidence type="ECO:0000256" key="1">
    <source>
        <dbReference type="SAM" id="SignalP"/>
    </source>
</evidence>
<comment type="caution">
    <text evidence="2">The sequence shown here is derived from an EMBL/GenBank/DDBJ whole genome shotgun (WGS) entry which is preliminary data.</text>
</comment>
<dbReference type="InterPro" id="IPR007541">
    <property type="entry name" value="Uncharacterised_BSP"/>
</dbReference>
<sequence>MALFYFFLCTLFALSLSFCGTSAVNYQVTNDASNTPGGIRFTNEIGIPYTKQLMRTINNYVWTTILQQSDPADRKHVPTMTIYIVEYKGAEAIAYGDNINVSSVYLEGYEGDLKWEFTSLLHHEITHVFQWDGEGKAPLGLVEGVADYTKLKANYAQVGFAKPGTGNKWDQGYDFTARFLEYCDGIVPGFVAKLNKMMRFSFDVKYFEDLTGKPVDQLWQEYKAKYGNVV</sequence>
<reference evidence="2 3" key="1">
    <citation type="submission" date="2022-01" db="EMBL/GenBank/DDBJ databases">
        <authorList>
            <person name="Xiong W."/>
            <person name="Schranz E."/>
        </authorList>
    </citation>
    <scope>NUCLEOTIDE SEQUENCE [LARGE SCALE GENOMIC DNA]</scope>
</reference>
<dbReference type="Pfam" id="PF04450">
    <property type="entry name" value="BSP"/>
    <property type="match status" value="1"/>
</dbReference>
<protein>
    <submittedName>
        <fullName evidence="2">Uncharacterized protein</fullName>
    </submittedName>
</protein>